<dbReference type="PANTHER" id="PTHR42953:SF3">
    <property type="entry name" value="HIGH-AFFINITY ZINC UPTAKE SYSTEM PROTEIN ZNUA"/>
    <property type="match status" value="1"/>
</dbReference>
<dbReference type="Pfam" id="PF01297">
    <property type="entry name" value="ZnuA"/>
    <property type="match status" value="1"/>
</dbReference>
<dbReference type="OrthoDB" id="9810636at2"/>
<dbReference type="GO" id="GO:0046872">
    <property type="term" value="F:metal ion binding"/>
    <property type="evidence" value="ECO:0007669"/>
    <property type="project" value="InterPro"/>
</dbReference>
<dbReference type="InterPro" id="IPR006129">
    <property type="entry name" value="AdhesinB"/>
</dbReference>
<name>A0A1I7FY41_9FIRM</name>
<evidence type="ECO:0000313" key="5">
    <source>
        <dbReference type="EMBL" id="SFU41073.1"/>
    </source>
</evidence>
<gene>
    <name evidence="5" type="ORF">SAMN05216508_10411</name>
</gene>
<dbReference type="InterPro" id="IPR006128">
    <property type="entry name" value="Lipoprotein_PsaA-like"/>
</dbReference>
<dbReference type="InterPro" id="IPR006127">
    <property type="entry name" value="ZnuA-like"/>
</dbReference>
<dbReference type="Gene3D" id="3.40.50.1980">
    <property type="entry name" value="Nitrogenase molybdenum iron protein domain"/>
    <property type="match status" value="2"/>
</dbReference>
<dbReference type="GO" id="GO:0030001">
    <property type="term" value="P:metal ion transport"/>
    <property type="evidence" value="ECO:0007669"/>
    <property type="project" value="InterPro"/>
</dbReference>
<dbReference type="Proteomes" id="UP000198817">
    <property type="component" value="Unassembled WGS sequence"/>
</dbReference>
<evidence type="ECO:0000313" key="6">
    <source>
        <dbReference type="Proteomes" id="UP000198817"/>
    </source>
</evidence>
<evidence type="ECO:0000256" key="1">
    <source>
        <dbReference type="ARBA" id="ARBA00011028"/>
    </source>
</evidence>
<dbReference type="RefSeq" id="WP_090470241.1">
    <property type="nucleotide sequence ID" value="NZ_CADAOJ010000054.1"/>
</dbReference>
<keyword evidence="2 4" id="KW-0813">Transport</keyword>
<dbReference type="PRINTS" id="PR00691">
    <property type="entry name" value="ADHESINB"/>
</dbReference>
<evidence type="ECO:0000256" key="3">
    <source>
        <dbReference type="ARBA" id="ARBA00022729"/>
    </source>
</evidence>
<dbReference type="PRINTS" id="PR00690">
    <property type="entry name" value="ADHESNFAMILY"/>
</dbReference>
<dbReference type="EMBL" id="FPBT01000004">
    <property type="protein sequence ID" value="SFU41073.1"/>
    <property type="molecule type" value="Genomic_DNA"/>
</dbReference>
<keyword evidence="6" id="KW-1185">Reference proteome</keyword>
<organism evidence="5 6">
    <name type="scientific">Eubacterium pyruvativorans</name>
    <dbReference type="NCBI Taxonomy" id="155865"/>
    <lineage>
        <taxon>Bacteria</taxon>
        <taxon>Bacillati</taxon>
        <taxon>Bacillota</taxon>
        <taxon>Clostridia</taxon>
        <taxon>Eubacteriales</taxon>
        <taxon>Eubacteriaceae</taxon>
        <taxon>Eubacterium</taxon>
    </lineage>
</organism>
<protein>
    <submittedName>
        <fullName evidence="5">Zinc transport system substrate-binding protein</fullName>
    </submittedName>
</protein>
<comment type="similarity">
    <text evidence="1 4">Belongs to the bacterial solute-binding protein 9 family.</text>
</comment>
<dbReference type="InterPro" id="IPR050492">
    <property type="entry name" value="Bact_metal-bind_prot9"/>
</dbReference>
<proteinExistence type="inferred from homology"/>
<dbReference type="GO" id="GO:0007155">
    <property type="term" value="P:cell adhesion"/>
    <property type="evidence" value="ECO:0007669"/>
    <property type="project" value="InterPro"/>
</dbReference>
<reference evidence="5 6" key="1">
    <citation type="submission" date="2016-10" db="EMBL/GenBank/DDBJ databases">
        <authorList>
            <person name="de Groot N.N."/>
        </authorList>
    </citation>
    <scope>NUCLEOTIDE SEQUENCE [LARGE SCALE GENOMIC DNA]</scope>
    <source>
        <strain evidence="5 6">KHGC13</strain>
    </source>
</reference>
<dbReference type="PANTHER" id="PTHR42953">
    <property type="entry name" value="HIGH-AFFINITY ZINC UPTAKE SYSTEM PROTEIN ZNUA-RELATED"/>
    <property type="match status" value="1"/>
</dbReference>
<dbReference type="AlphaFoldDB" id="A0A1I7FY41"/>
<dbReference type="SUPFAM" id="SSF53807">
    <property type="entry name" value="Helical backbone' metal receptor"/>
    <property type="match status" value="1"/>
</dbReference>
<sequence length="347" mass="39521">MRRIHTGTGQKNKCERSGKVLFVLLLVLTALVLLSGCTGKKATEAPKNHRMKIVTTIFPPYDFARQISGGKAEVRMLLKPGQETHLYEPTPRDIRMIRHADLFIYTGGENDTWVKDILDGMGKDAPKTLRLIDCTDTLEEETVEGMEPEHEHHEHREHAGKIEEDAPEFDEHVWTSPRKAAEITEAIAKEMEQMDPKNRSVYVRNTRHYVKQLAKLEQSFRDVVRHGKRKTVLFGDRFPLRYLAEDLGLKYYAAFSGCSGNSEASAATVVFLTKKVREDRLPVVFRIELSQGRIARSVAEATGARVMTFSSCHNVTARQMRRGVTYLELMKKNVKVLRYALNHDLGD</sequence>
<keyword evidence="3" id="KW-0732">Signal</keyword>
<evidence type="ECO:0000256" key="4">
    <source>
        <dbReference type="RuleBase" id="RU003512"/>
    </source>
</evidence>
<evidence type="ECO:0000256" key="2">
    <source>
        <dbReference type="ARBA" id="ARBA00022448"/>
    </source>
</evidence>
<dbReference type="STRING" id="155865.SAMN05216515_104120"/>
<accession>A0A1I7FY41</accession>